<dbReference type="GO" id="GO:0000423">
    <property type="term" value="P:mitophagy"/>
    <property type="evidence" value="ECO:0007669"/>
    <property type="project" value="InterPro"/>
</dbReference>
<accession>A0A165JIP2</accession>
<dbReference type="PANTHER" id="PTHR38699">
    <property type="entry name" value="CHROMOSOME 1, WHOLE GENOME SHOTGUN SEQUENCE"/>
    <property type="match status" value="1"/>
</dbReference>
<evidence type="ECO:0000313" key="2">
    <source>
        <dbReference type="Proteomes" id="UP000077266"/>
    </source>
</evidence>
<dbReference type="STRING" id="1314781.A0A165JIP2"/>
<dbReference type="Proteomes" id="UP000077266">
    <property type="component" value="Unassembled WGS sequence"/>
</dbReference>
<dbReference type="GO" id="GO:0140580">
    <property type="term" value="F:mitochondrion autophagosome adaptor activity"/>
    <property type="evidence" value="ECO:0007669"/>
    <property type="project" value="InterPro"/>
</dbReference>
<reference evidence="1 2" key="1">
    <citation type="journal article" date="2016" name="Mol. Biol. Evol.">
        <title>Comparative Genomics of Early-Diverging Mushroom-Forming Fungi Provides Insights into the Origins of Lignocellulose Decay Capabilities.</title>
        <authorList>
            <person name="Nagy L.G."/>
            <person name="Riley R."/>
            <person name="Tritt A."/>
            <person name="Adam C."/>
            <person name="Daum C."/>
            <person name="Floudas D."/>
            <person name="Sun H."/>
            <person name="Yadav J.S."/>
            <person name="Pangilinan J."/>
            <person name="Larsson K.H."/>
            <person name="Matsuura K."/>
            <person name="Barry K."/>
            <person name="Labutti K."/>
            <person name="Kuo R."/>
            <person name="Ohm R.A."/>
            <person name="Bhattacharya S.S."/>
            <person name="Shirouzu T."/>
            <person name="Yoshinaga Y."/>
            <person name="Martin F.M."/>
            <person name="Grigoriev I.V."/>
            <person name="Hibbett D.S."/>
        </authorList>
    </citation>
    <scope>NUCLEOTIDE SEQUENCE [LARGE SCALE GENOMIC DNA]</scope>
    <source>
        <strain evidence="1 2">HHB12029</strain>
    </source>
</reference>
<dbReference type="AlphaFoldDB" id="A0A165JIP2"/>
<name>A0A165JIP2_EXIGL</name>
<protein>
    <recommendedName>
        <fullName evidence="3">DUF1770-domain-containing protein</fullName>
    </recommendedName>
</protein>
<proteinExistence type="predicted"/>
<sequence length="170" mass="18561">MAAINPSLAVKHGDDKLFGSDAYPAESARHPHATAPSIPLPDLRFEQTFLRSATKYVDSGAELDDHEASLTEEAALVQTARSSHELDLIRDIQWGALLWMSLRDQVIAQYLQGTVLSIATLTLFPWARSLIGGFFGGASRRVSAVKEGEGVGFLRSWFRGFTGSSRLASR</sequence>
<dbReference type="InterPro" id="IPR013898">
    <property type="entry name" value="Atg43"/>
</dbReference>
<evidence type="ECO:0000313" key="1">
    <source>
        <dbReference type="EMBL" id="KZV94898.1"/>
    </source>
</evidence>
<keyword evidence="2" id="KW-1185">Reference proteome</keyword>
<organism evidence="1 2">
    <name type="scientific">Exidia glandulosa HHB12029</name>
    <dbReference type="NCBI Taxonomy" id="1314781"/>
    <lineage>
        <taxon>Eukaryota</taxon>
        <taxon>Fungi</taxon>
        <taxon>Dikarya</taxon>
        <taxon>Basidiomycota</taxon>
        <taxon>Agaricomycotina</taxon>
        <taxon>Agaricomycetes</taxon>
        <taxon>Auriculariales</taxon>
        <taxon>Exidiaceae</taxon>
        <taxon>Exidia</taxon>
    </lineage>
</organism>
<dbReference type="OrthoDB" id="10257284at2759"/>
<dbReference type="PANTHER" id="PTHR38699:SF1">
    <property type="entry name" value="MITOPHAGY RECEPTOR ATG43"/>
    <property type="match status" value="1"/>
</dbReference>
<evidence type="ECO:0008006" key="3">
    <source>
        <dbReference type="Google" id="ProtNLM"/>
    </source>
</evidence>
<dbReference type="EMBL" id="KV425966">
    <property type="protein sequence ID" value="KZV94898.1"/>
    <property type="molecule type" value="Genomic_DNA"/>
</dbReference>
<gene>
    <name evidence="1" type="ORF">EXIGLDRAFT_736307</name>
</gene>
<dbReference type="InParanoid" id="A0A165JIP2"/>